<keyword evidence="2" id="KW-0378">Hydrolase</keyword>
<dbReference type="AlphaFoldDB" id="A0A849KB76"/>
<dbReference type="GO" id="GO:0052689">
    <property type="term" value="F:carboxylic ester hydrolase activity"/>
    <property type="evidence" value="ECO:0007669"/>
    <property type="project" value="TreeGrafter"/>
</dbReference>
<keyword evidence="3" id="KW-1185">Reference proteome</keyword>
<accession>A0A849KB76</accession>
<reference evidence="2 3" key="1">
    <citation type="submission" date="2020-05" db="EMBL/GenBank/DDBJ databases">
        <authorList>
            <person name="Khan S.A."/>
            <person name="Jeon C.O."/>
            <person name="Chun B.H."/>
        </authorList>
    </citation>
    <scope>NUCLEOTIDE SEQUENCE [LARGE SCALE GENOMIC DNA]</scope>
    <source>
        <strain evidence="2 3">B156</strain>
    </source>
</reference>
<dbReference type="EMBL" id="JABFCS010000001">
    <property type="protein sequence ID" value="NNU43694.1"/>
    <property type="molecule type" value="Genomic_DNA"/>
</dbReference>
<organism evidence="2 3">
    <name type="scientific">Ramlibacter montanisoli</name>
    <dbReference type="NCBI Taxonomy" id="2732512"/>
    <lineage>
        <taxon>Bacteria</taxon>
        <taxon>Pseudomonadati</taxon>
        <taxon>Pseudomonadota</taxon>
        <taxon>Betaproteobacteria</taxon>
        <taxon>Burkholderiales</taxon>
        <taxon>Comamonadaceae</taxon>
        <taxon>Ramlibacter</taxon>
    </lineage>
</organism>
<dbReference type="SUPFAM" id="SSF53474">
    <property type="entry name" value="alpha/beta-Hydrolases"/>
    <property type="match status" value="1"/>
</dbReference>
<proteinExistence type="predicted"/>
<sequence length="289" mass="30215">MVESQVELPTPWGRLAGTLLLPAGDGPCPAALLIAGSGPTDRDGNNPLLPAPLDNIRRLAEALAARGVATLRYDKRGVGASVYPGLSEEVLRFEHLVDDAVALAARLASEQRVTRVTLVGHSEGALIAALAAEDAQAQGVVSIAGAGRRASALMRKQIEGHLPADIAGPALATLATLESQQAVQDVPDALVLLFRPTVQPYLMSWFRYDPAAVLAELSQPVLLVQGTADVQVDVEDARQLHAARPDARLKVVEGMDHLLSLQGDIPGGTEAVAAEVAAWLQELDVGVAA</sequence>
<feature type="domain" description="Serine aminopeptidase S33" evidence="1">
    <location>
        <begin position="57"/>
        <end position="259"/>
    </location>
</feature>
<gene>
    <name evidence="2" type="ORF">HK415_11825</name>
</gene>
<reference evidence="2 3" key="2">
    <citation type="submission" date="2020-06" db="EMBL/GenBank/DDBJ databases">
        <title>Ramlibacter rhizophilus sp. nov., isolated from rhizosphere soil of national flower Mugunghwa from South Korea.</title>
        <authorList>
            <person name="Zheng-Fei Y."/>
            <person name="Huan T."/>
        </authorList>
    </citation>
    <scope>NUCLEOTIDE SEQUENCE [LARGE SCALE GENOMIC DNA]</scope>
    <source>
        <strain evidence="2 3">B156</strain>
    </source>
</reference>
<dbReference type="Proteomes" id="UP000552954">
    <property type="component" value="Unassembled WGS sequence"/>
</dbReference>
<comment type="caution">
    <text evidence="2">The sequence shown here is derived from an EMBL/GenBank/DDBJ whole genome shotgun (WGS) entry which is preliminary data.</text>
</comment>
<evidence type="ECO:0000313" key="3">
    <source>
        <dbReference type="Proteomes" id="UP000552954"/>
    </source>
</evidence>
<dbReference type="PANTHER" id="PTHR43265:SF1">
    <property type="entry name" value="ESTERASE ESTD"/>
    <property type="match status" value="1"/>
</dbReference>
<name>A0A849KB76_9BURK</name>
<dbReference type="InterPro" id="IPR053145">
    <property type="entry name" value="AB_hydrolase_Est10"/>
</dbReference>
<dbReference type="Pfam" id="PF12146">
    <property type="entry name" value="Hydrolase_4"/>
    <property type="match status" value="1"/>
</dbReference>
<evidence type="ECO:0000313" key="2">
    <source>
        <dbReference type="EMBL" id="NNU43694.1"/>
    </source>
</evidence>
<protein>
    <submittedName>
        <fullName evidence="2">Alpha/beta fold hydrolase</fullName>
    </submittedName>
</protein>
<evidence type="ECO:0000259" key="1">
    <source>
        <dbReference type="Pfam" id="PF12146"/>
    </source>
</evidence>
<dbReference type="InterPro" id="IPR022742">
    <property type="entry name" value="Hydrolase_4"/>
</dbReference>
<dbReference type="PANTHER" id="PTHR43265">
    <property type="entry name" value="ESTERASE ESTD"/>
    <property type="match status" value="1"/>
</dbReference>
<dbReference type="InterPro" id="IPR029058">
    <property type="entry name" value="AB_hydrolase_fold"/>
</dbReference>
<dbReference type="Gene3D" id="3.40.50.1820">
    <property type="entry name" value="alpha/beta hydrolase"/>
    <property type="match status" value="1"/>
</dbReference>
<dbReference type="RefSeq" id="WP_171559383.1">
    <property type="nucleotide sequence ID" value="NZ_JABFCS010000001.1"/>
</dbReference>